<dbReference type="Gene3D" id="3.40.640.10">
    <property type="entry name" value="Type I PLP-dependent aspartate aminotransferase-like (Major domain)"/>
    <property type="match status" value="1"/>
</dbReference>
<evidence type="ECO:0000256" key="1">
    <source>
        <dbReference type="ARBA" id="ARBA00001933"/>
    </source>
</evidence>
<evidence type="ECO:0000256" key="2">
    <source>
        <dbReference type="ARBA" id="ARBA00022490"/>
    </source>
</evidence>
<dbReference type="NCBIfam" id="TIGR00474">
    <property type="entry name" value="selA"/>
    <property type="match status" value="1"/>
</dbReference>
<reference evidence="11 12" key="1">
    <citation type="journal article" date="2009" name="Environ. Microbiol.">
        <title>Genome sequence of Desulfobacterium autotrophicum HRM2, a marine sulfate reducer oxidizing organic carbon completely to carbon dioxide.</title>
        <authorList>
            <person name="Strittmatter A.W."/>
            <person name="Liesegang H."/>
            <person name="Rabus R."/>
            <person name="Decker I."/>
            <person name="Amann J."/>
            <person name="Andres S."/>
            <person name="Henne A."/>
            <person name="Fricke W.F."/>
            <person name="Martinez-Arias R."/>
            <person name="Bartels D."/>
            <person name="Goesmann A."/>
            <person name="Krause L."/>
            <person name="Puehler A."/>
            <person name="Klenk H.P."/>
            <person name="Richter M."/>
            <person name="Schuler M."/>
            <person name="Gloeckner F.O."/>
            <person name="Meyerdierks A."/>
            <person name="Gottschalk G."/>
            <person name="Amann R."/>
        </authorList>
    </citation>
    <scope>NUCLEOTIDE SEQUENCE [LARGE SCALE GENOMIC DNA]</scope>
    <source>
        <strain evidence="12">ATCC 43914 / DSM 3382 / HRM2</strain>
    </source>
</reference>
<dbReference type="UniPathway" id="UPA00906">
    <property type="reaction ID" value="UER00896"/>
</dbReference>
<dbReference type="Gene3D" id="3.90.1150.180">
    <property type="match status" value="1"/>
</dbReference>
<dbReference type="SUPFAM" id="SSF53383">
    <property type="entry name" value="PLP-dependent transferases"/>
    <property type="match status" value="1"/>
</dbReference>
<keyword evidence="5 8" id="KW-0648">Protein biosynthesis</keyword>
<dbReference type="RefSeq" id="WP_015905405.1">
    <property type="nucleotide sequence ID" value="NC_012108.1"/>
</dbReference>
<dbReference type="PANTHER" id="PTHR32328:SF0">
    <property type="entry name" value="L-SERYL-TRNA(SEC) SELENIUM TRANSFERASE"/>
    <property type="match status" value="1"/>
</dbReference>
<dbReference type="GO" id="GO:0001514">
    <property type="term" value="P:selenocysteine incorporation"/>
    <property type="evidence" value="ECO:0007669"/>
    <property type="project" value="UniProtKB-UniRule"/>
</dbReference>
<evidence type="ECO:0000256" key="6">
    <source>
        <dbReference type="ARBA" id="ARBA00023266"/>
    </source>
</evidence>
<dbReference type="InterPro" id="IPR015421">
    <property type="entry name" value="PyrdxlP-dep_Trfase_major"/>
</dbReference>
<dbReference type="KEGG" id="dat:HRM2_35900"/>
<comment type="function">
    <text evidence="8">Converts seryl-tRNA(Sec) to selenocysteinyl-tRNA(Sec) required for selenoprotein biosynthesis.</text>
</comment>
<organism evidence="11 12">
    <name type="scientific">Desulforapulum autotrophicum (strain ATCC 43914 / DSM 3382 / VKM B-1955 / HRM2)</name>
    <name type="common">Desulfobacterium autotrophicum</name>
    <dbReference type="NCBI Taxonomy" id="177437"/>
    <lineage>
        <taxon>Bacteria</taxon>
        <taxon>Pseudomonadati</taxon>
        <taxon>Thermodesulfobacteriota</taxon>
        <taxon>Desulfobacteria</taxon>
        <taxon>Desulfobacterales</taxon>
        <taxon>Desulfobacteraceae</taxon>
        <taxon>Desulforapulum</taxon>
    </lineage>
</organism>
<feature type="domain" description="L-seryl-tRNA selenium transferase N-terminal" evidence="10">
    <location>
        <begin position="10"/>
        <end position="49"/>
    </location>
</feature>
<evidence type="ECO:0000259" key="10">
    <source>
        <dbReference type="Pfam" id="PF12390"/>
    </source>
</evidence>
<dbReference type="GO" id="GO:0005737">
    <property type="term" value="C:cytoplasm"/>
    <property type="evidence" value="ECO:0007669"/>
    <property type="project" value="UniProtKB-SubCell"/>
</dbReference>
<dbReference type="eggNOG" id="COG1921">
    <property type="taxonomic scope" value="Bacteria"/>
</dbReference>
<dbReference type="OrthoDB" id="9787096at2"/>
<dbReference type="STRING" id="177437.HRM2_35900"/>
<evidence type="ECO:0000256" key="4">
    <source>
        <dbReference type="ARBA" id="ARBA00022898"/>
    </source>
</evidence>
<evidence type="ECO:0000256" key="8">
    <source>
        <dbReference type="HAMAP-Rule" id="MF_00423"/>
    </source>
</evidence>
<dbReference type="Pfam" id="PF12390">
    <property type="entry name" value="Se-cys_synth_N"/>
    <property type="match status" value="1"/>
</dbReference>
<dbReference type="InterPro" id="IPR025862">
    <property type="entry name" value="SelA_trans_N_dom"/>
</dbReference>
<dbReference type="HOGENOM" id="CLU_038142_1_0_7"/>
<keyword evidence="6 8" id="KW-0711">Selenium</keyword>
<dbReference type="InterPro" id="IPR018319">
    <property type="entry name" value="SelA-like"/>
</dbReference>
<name>C0Q9T7_DESAH</name>
<dbReference type="EC" id="2.9.1.1" evidence="8"/>
<dbReference type="EMBL" id="CP001087">
    <property type="protein sequence ID" value="ACN16655.1"/>
    <property type="molecule type" value="Genomic_DNA"/>
</dbReference>
<comment type="cofactor">
    <cofactor evidence="1 8 9">
        <name>pyridoxal 5'-phosphate</name>
        <dbReference type="ChEBI" id="CHEBI:597326"/>
    </cofactor>
</comment>
<evidence type="ECO:0000313" key="11">
    <source>
        <dbReference type="EMBL" id="ACN16655.1"/>
    </source>
</evidence>
<dbReference type="Proteomes" id="UP000000442">
    <property type="component" value="Chromosome"/>
</dbReference>
<keyword evidence="12" id="KW-1185">Reference proteome</keyword>
<comment type="pathway">
    <text evidence="8">Aminoacyl-tRNA biosynthesis; selenocysteinyl-tRNA(Sec) biosynthesis; selenocysteinyl-tRNA(Sec) from L-seryl-tRNA(Sec) (bacterial route): step 1/1.</text>
</comment>
<dbReference type="GO" id="GO:0004125">
    <property type="term" value="F:L-seryl-tRNA(Sec) selenium transferase activity"/>
    <property type="evidence" value="ECO:0007669"/>
    <property type="project" value="UniProtKB-UniRule"/>
</dbReference>
<dbReference type="Pfam" id="PF03841">
    <property type="entry name" value="SelA"/>
    <property type="match status" value="1"/>
</dbReference>
<keyword evidence="3 8" id="KW-0808">Transferase</keyword>
<accession>C0Q9T7</accession>
<keyword evidence="2 8" id="KW-0963">Cytoplasm</keyword>
<dbReference type="InterPro" id="IPR015424">
    <property type="entry name" value="PyrdxlP-dep_Trfase"/>
</dbReference>
<dbReference type="InterPro" id="IPR004534">
    <property type="entry name" value="SelA_trans"/>
</dbReference>
<dbReference type="PANTHER" id="PTHR32328">
    <property type="entry name" value="L-SERYL-TRNA(SEC) SELENIUM TRANSFERASE"/>
    <property type="match status" value="1"/>
</dbReference>
<keyword evidence="4 8" id="KW-0663">Pyridoxal phosphate</keyword>
<evidence type="ECO:0000313" key="12">
    <source>
        <dbReference type="Proteomes" id="UP000000442"/>
    </source>
</evidence>
<gene>
    <name evidence="8 11" type="primary">selA</name>
    <name evidence="11" type="ordered locus">HRM2_35900</name>
</gene>
<evidence type="ECO:0000256" key="3">
    <source>
        <dbReference type="ARBA" id="ARBA00022679"/>
    </source>
</evidence>
<comment type="catalytic activity">
    <reaction evidence="8">
        <text>L-seryl-tRNA(Sec) + selenophosphate + H(+) = L-selenocysteinyl-tRNA(Sec) + phosphate</text>
        <dbReference type="Rhea" id="RHEA:22728"/>
        <dbReference type="Rhea" id="RHEA-COMP:9742"/>
        <dbReference type="Rhea" id="RHEA-COMP:9743"/>
        <dbReference type="ChEBI" id="CHEBI:15378"/>
        <dbReference type="ChEBI" id="CHEBI:16144"/>
        <dbReference type="ChEBI" id="CHEBI:43474"/>
        <dbReference type="ChEBI" id="CHEBI:78533"/>
        <dbReference type="ChEBI" id="CHEBI:78573"/>
        <dbReference type="EC" id="2.9.1.1"/>
    </reaction>
</comment>
<evidence type="ECO:0000256" key="7">
    <source>
        <dbReference type="ARBA" id="ARBA00044507"/>
    </source>
</evidence>
<evidence type="ECO:0000256" key="9">
    <source>
        <dbReference type="PIRSR" id="PIRSR618319-50"/>
    </source>
</evidence>
<protein>
    <recommendedName>
        <fullName evidence="8">L-seryl-tRNA(Sec) selenium transferase</fullName>
        <ecNumber evidence="8">2.9.1.1</ecNumber>
    </recommendedName>
    <alternativeName>
        <fullName evidence="8">Selenocysteine synthase</fullName>
        <shortName evidence="8">Sec synthase</shortName>
    </alternativeName>
    <alternativeName>
        <fullName evidence="8">Selenocysteinyl-tRNA(Sec) synthase</fullName>
    </alternativeName>
</protein>
<evidence type="ECO:0000256" key="5">
    <source>
        <dbReference type="ARBA" id="ARBA00022917"/>
    </source>
</evidence>
<comment type="subcellular location">
    <subcellularLocation>
        <location evidence="8">Cytoplasm</location>
    </subcellularLocation>
</comment>
<dbReference type="AlphaFoldDB" id="C0Q9T7"/>
<dbReference type="HAMAP" id="MF_00423">
    <property type="entry name" value="SelA"/>
    <property type="match status" value="1"/>
</dbReference>
<sequence>MTYASKQDLLRQLPGVDALLELAGTVHATHKIPQKVLKSAIRATLESLRNSTLKGDNPSLAPQDCLATAIAIATRTLKPKLVSTINATGVVLHTNLGRALLCDAALKNITTIASGYSNLEFNITTGKRGIRYSVVEALLCELTGAEAAMAVNNNAGAVLLCLDTLANAKEVIVSRGELVEIGGSFRIPDVMAKSGGILREVGTTNRTHMKDYETAITDNTGLLLKVHTSNYRIEGFTKSVSISELVALGKTKGIKVMEDLGSGSLIDFSKYGLTREPTVPDAVAAGVDIVTFSGDKLLGGPQAGIILGTRSAIEQIRSNPLTRALRIDKLTLAALESTLALYRDEALAVEKIPTLRMLALSFDKTKELATPILEQLKERLNETAIVAFADLSSRTGGGAFPELALPSRCIAVTPLTLSADQLQKRMRMATPAIIGRIDNDRFIIDPRTLQPGDAQTIINTLCVILTESCK</sequence>
<feature type="modified residue" description="N6-(pyridoxal phosphate)lysine" evidence="8 9">
    <location>
        <position position="296"/>
    </location>
</feature>
<proteinExistence type="inferred from homology"/>
<dbReference type="GO" id="GO:0001717">
    <property type="term" value="P:conversion of seryl-tRNAsec to selenocys-tRNAsec"/>
    <property type="evidence" value="ECO:0007669"/>
    <property type="project" value="UniProtKB-UniRule"/>
</dbReference>
<comment type="similarity">
    <text evidence="7 8">Belongs to the SelA family.</text>
</comment>